<evidence type="ECO:0000313" key="2">
    <source>
        <dbReference type="Proteomes" id="UP000011182"/>
    </source>
</evidence>
<reference evidence="1 2" key="1">
    <citation type="journal article" date="2014" name="Syst. Appl. Microbiol.">
        <title>Genomic insights into the taxonomic status of the three subspecies of Bacillus subtilis.</title>
        <authorList>
            <person name="Yi H."/>
            <person name="Chun J."/>
            <person name="Cha C.J."/>
        </authorList>
    </citation>
    <scope>NUCLEOTIDE SEQUENCE [LARGE SCALE GENOMIC DNA]</scope>
    <source>
        <strain evidence="1 2">KCTC 13429</strain>
    </source>
</reference>
<protein>
    <submittedName>
        <fullName evidence="1">Uncharacterized protein</fullName>
    </submittedName>
</protein>
<proteinExistence type="predicted"/>
<evidence type="ECO:0000313" key="1">
    <source>
        <dbReference type="EMBL" id="ELS59986.1"/>
    </source>
</evidence>
<dbReference type="AlphaFoldDB" id="A0A9W5PBV1"/>
<comment type="caution">
    <text evidence="1">The sequence shown here is derived from an EMBL/GenBank/DDBJ whole genome shotgun (WGS) entry which is preliminary data.</text>
</comment>
<dbReference type="EMBL" id="AMXN01000007">
    <property type="protein sequence ID" value="ELS59986.1"/>
    <property type="molecule type" value="Genomic_DNA"/>
</dbReference>
<name>A0A9W5PBV1_9BACI</name>
<accession>A0A9W5PBV1</accession>
<dbReference type="Proteomes" id="UP000011182">
    <property type="component" value="Unassembled WGS sequence"/>
</dbReference>
<keyword evidence="2" id="KW-1185">Reference proteome</keyword>
<sequence>MITNQSYLISWTIFGLRKRRKLKGGAEFIPALLVMFHE</sequence>
<gene>
    <name evidence="1" type="ORF">BSI_35020</name>
</gene>
<organism evidence="1 2">
    <name type="scientific">Bacillus inaquosorum KCTC 13429</name>
    <dbReference type="NCBI Taxonomy" id="1236548"/>
    <lineage>
        <taxon>Bacteria</taxon>
        <taxon>Bacillati</taxon>
        <taxon>Bacillota</taxon>
        <taxon>Bacilli</taxon>
        <taxon>Bacillales</taxon>
        <taxon>Bacillaceae</taxon>
        <taxon>Bacillus</taxon>
    </lineage>
</organism>